<accession>A0A2H5QMN9</accession>
<organism evidence="1 2">
    <name type="scientific">Citrus unshiu</name>
    <name type="common">Satsuma mandarin</name>
    <name type="synonym">Citrus nobilis var. unshiu</name>
    <dbReference type="NCBI Taxonomy" id="55188"/>
    <lineage>
        <taxon>Eukaryota</taxon>
        <taxon>Viridiplantae</taxon>
        <taxon>Streptophyta</taxon>
        <taxon>Embryophyta</taxon>
        <taxon>Tracheophyta</taxon>
        <taxon>Spermatophyta</taxon>
        <taxon>Magnoliopsida</taxon>
        <taxon>eudicotyledons</taxon>
        <taxon>Gunneridae</taxon>
        <taxon>Pentapetalae</taxon>
        <taxon>rosids</taxon>
        <taxon>malvids</taxon>
        <taxon>Sapindales</taxon>
        <taxon>Rutaceae</taxon>
        <taxon>Aurantioideae</taxon>
        <taxon>Citrus</taxon>
    </lineage>
</organism>
<dbReference type="STRING" id="55188.A0A2H5QMN9"/>
<reference evidence="1 2" key="1">
    <citation type="journal article" date="2017" name="Front. Genet.">
        <title>Draft sequencing of the heterozygous diploid genome of Satsuma (Citrus unshiu Marc.) using a hybrid assembly approach.</title>
        <authorList>
            <person name="Shimizu T."/>
            <person name="Tanizawa Y."/>
            <person name="Mochizuki T."/>
            <person name="Nagasaki H."/>
            <person name="Yoshioka T."/>
            <person name="Toyoda A."/>
            <person name="Fujiyama A."/>
            <person name="Kaminuma E."/>
            <person name="Nakamura Y."/>
        </authorList>
    </citation>
    <scope>NUCLEOTIDE SEQUENCE [LARGE SCALE GENOMIC DNA]</scope>
    <source>
        <strain evidence="2">cv. Miyagawa wase</strain>
    </source>
</reference>
<gene>
    <name evidence="1" type="ORF">CUMW_244450</name>
</gene>
<proteinExistence type="predicted"/>
<sequence length="78" mass="8666">MFTTTFPSSIVAALPPPEDIPISIIHSILVKGDLMNFELGEDGIEASKLYPDFKFTTIDQLLDIFLINPLKPARTAFE</sequence>
<evidence type="ECO:0008006" key="3">
    <source>
        <dbReference type="Google" id="ProtNLM"/>
    </source>
</evidence>
<comment type="caution">
    <text evidence="1">The sequence shown here is derived from an EMBL/GenBank/DDBJ whole genome shotgun (WGS) entry which is preliminary data.</text>
</comment>
<dbReference type="AlphaFoldDB" id="A0A2H5QMN9"/>
<evidence type="ECO:0000313" key="2">
    <source>
        <dbReference type="Proteomes" id="UP000236630"/>
    </source>
</evidence>
<name>A0A2H5QMN9_CITUN</name>
<evidence type="ECO:0000313" key="1">
    <source>
        <dbReference type="EMBL" id="GAY65884.1"/>
    </source>
</evidence>
<protein>
    <recommendedName>
        <fullName evidence="3">NmrA-like domain-containing protein</fullName>
    </recommendedName>
</protein>
<keyword evidence="2" id="KW-1185">Reference proteome</keyword>
<dbReference type="Gene3D" id="3.90.25.10">
    <property type="entry name" value="UDP-galactose 4-epimerase, domain 1"/>
    <property type="match status" value="1"/>
</dbReference>
<dbReference type="Proteomes" id="UP000236630">
    <property type="component" value="Unassembled WGS sequence"/>
</dbReference>
<dbReference type="EMBL" id="BDQV01000524">
    <property type="protein sequence ID" value="GAY65884.1"/>
    <property type="molecule type" value="Genomic_DNA"/>
</dbReference>